<sequence>MTSSLELRVTVPEPDQRGATCEIRPVVDGRDLLAEADFTEGPGIDPTKAGSLVATPDPREVLLAEALCTEGCCGSINVTVRREGDQVLWTAWRNPDNEDLVLPDFTFDAGDYDREITRAAADLSWEWPARTVARLLKADLFARTEWQEGWGFEVTAVSAWPWQRDQISVFLFAPDRAAIAAGRPYLQYQLALPVTDRDPAAQAAELAAQLTAGDPRTTAEICGRG</sequence>
<proteinExistence type="predicted"/>
<dbReference type="OrthoDB" id="3369278at2"/>
<name>U5W808_9ACTN</name>
<protein>
    <submittedName>
        <fullName evidence="1">Uncharacterized protein</fullName>
    </submittedName>
</protein>
<dbReference type="PATRIC" id="fig|1246995.3.peg.7181"/>
<dbReference type="Proteomes" id="UP000017746">
    <property type="component" value="Chromosome"/>
</dbReference>
<dbReference type="EMBL" id="CP006272">
    <property type="protein sequence ID" value="AGZ45353.1"/>
    <property type="molecule type" value="Genomic_DNA"/>
</dbReference>
<dbReference type="eggNOG" id="ENOG503394P">
    <property type="taxonomic scope" value="Bacteria"/>
</dbReference>
<organism evidence="1 2">
    <name type="scientific">Actinoplanes friuliensis DSM 7358</name>
    <dbReference type="NCBI Taxonomy" id="1246995"/>
    <lineage>
        <taxon>Bacteria</taxon>
        <taxon>Bacillati</taxon>
        <taxon>Actinomycetota</taxon>
        <taxon>Actinomycetes</taxon>
        <taxon>Micromonosporales</taxon>
        <taxon>Micromonosporaceae</taxon>
        <taxon>Actinoplanes</taxon>
    </lineage>
</organism>
<dbReference type="AlphaFoldDB" id="U5W808"/>
<dbReference type="RefSeq" id="WP_023561689.1">
    <property type="nucleotide sequence ID" value="NC_022657.1"/>
</dbReference>
<dbReference type="STRING" id="1246995.AFR_35485"/>
<accession>U5W808</accession>
<dbReference type="KEGG" id="afs:AFR_35485"/>
<dbReference type="HOGENOM" id="CLU_1165276_0_0_11"/>
<gene>
    <name evidence="1" type="ORF">AFR_35485</name>
</gene>
<reference evidence="1 2" key="1">
    <citation type="journal article" date="2014" name="J. Biotechnol.">
        <title>Complete genome sequence of the actinobacterium Actinoplanes friuliensis HAG 010964, producer of the lipopeptide antibiotic friulimycin.</title>
        <authorList>
            <person name="Ruckert C."/>
            <person name="Szczepanowski R."/>
            <person name="Albersmeier A."/>
            <person name="Goesmann A."/>
            <person name="Fischer N."/>
            <person name="Steinkamper A."/>
            <person name="Puhler A."/>
            <person name="Biener R."/>
            <person name="Schwartz D."/>
            <person name="Kalinowski J."/>
        </authorList>
    </citation>
    <scope>NUCLEOTIDE SEQUENCE [LARGE SCALE GENOMIC DNA]</scope>
    <source>
        <strain evidence="1 2">DSM 7358</strain>
    </source>
</reference>
<evidence type="ECO:0000313" key="2">
    <source>
        <dbReference type="Proteomes" id="UP000017746"/>
    </source>
</evidence>
<evidence type="ECO:0000313" key="1">
    <source>
        <dbReference type="EMBL" id="AGZ45353.1"/>
    </source>
</evidence>
<keyword evidence="2" id="KW-1185">Reference proteome</keyword>